<dbReference type="InterPro" id="IPR036249">
    <property type="entry name" value="Thioredoxin-like_sf"/>
</dbReference>
<dbReference type="SUPFAM" id="SSF52833">
    <property type="entry name" value="Thioredoxin-like"/>
    <property type="match status" value="1"/>
</dbReference>
<dbReference type="AlphaFoldDB" id="A0ABD2Y6Q4"/>
<dbReference type="PANTHER" id="PTHR10438">
    <property type="entry name" value="THIOREDOXIN"/>
    <property type="match status" value="1"/>
</dbReference>
<dbReference type="Gene3D" id="3.40.30.10">
    <property type="entry name" value="Glutaredoxin"/>
    <property type="match status" value="1"/>
</dbReference>
<dbReference type="PANTHER" id="PTHR10438:SF463">
    <property type="entry name" value="THIOREDOXIN"/>
    <property type="match status" value="1"/>
</dbReference>
<organism evidence="2 3">
    <name type="scientific">Cinchona calisaya</name>
    <dbReference type="NCBI Taxonomy" id="153742"/>
    <lineage>
        <taxon>Eukaryota</taxon>
        <taxon>Viridiplantae</taxon>
        <taxon>Streptophyta</taxon>
        <taxon>Embryophyta</taxon>
        <taxon>Tracheophyta</taxon>
        <taxon>Spermatophyta</taxon>
        <taxon>Magnoliopsida</taxon>
        <taxon>eudicotyledons</taxon>
        <taxon>Gunneridae</taxon>
        <taxon>Pentapetalae</taxon>
        <taxon>asterids</taxon>
        <taxon>lamiids</taxon>
        <taxon>Gentianales</taxon>
        <taxon>Rubiaceae</taxon>
        <taxon>Cinchonoideae</taxon>
        <taxon>Cinchoneae</taxon>
        <taxon>Cinchona</taxon>
    </lineage>
</organism>
<evidence type="ECO:0000313" key="2">
    <source>
        <dbReference type="EMBL" id="KAL3501318.1"/>
    </source>
</evidence>
<name>A0ABD2Y6Q4_9GENT</name>
<dbReference type="PROSITE" id="PS51352">
    <property type="entry name" value="THIOREDOXIN_2"/>
    <property type="match status" value="1"/>
</dbReference>
<dbReference type="Proteomes" id="UP001630127">
    <property type="component" value="Unassembled WGS sequence"/>
</dbReference>
<evidence type="ECO:0000313" key="3">
    <source>
        <dbReference type="Proteomes" id="UP001630127"/>
    </source>
</evidence>
<accession>A0ABD2Y6Q4</accession>
<dbReference type="InterPro" id="IPR050620">
    <property type="entry name" value="Thioredoxin_H-type-like"/>
</dbReference>
<dbReference type="EMBL" id="JBJUIK010000015">
    <property type="protein sequence ID" value="KAL3501318.1"/>
    <property type="molecule type" value="Genomic_DNA"/>
</dbReference>
<feature type="domain" description="Thioredoxin" evidence="1">
    <location>
        <begin position="5"/>
        <end position="121"/>
    </location>
</feature>
<dbReference type="PRINTS" id="PR00421">
    <property type="entry name" value="THIOREDOXIN"/>
</dbReference>
<proteinExistence type="predicted"/>
<comment type="caution">
    <text evidence="2">The sequence shown here is derived from an EMBL/GenBank/DDBJ whole genome shotgun (WGS) entry which is preliminary data.</text>
</comment>
<keyword evidence="3" id="KW-1185">Reference proteome</keyword>
<dbReference type="Pfam" id="PF00085">
    <property type="entry name" value="Thioredoxin"/>
    <property type="match status" value="1"/>
</dbReference>
<dbReference type="CDD" id="cd02947">
    <property type="entry name" value="TRX_family"/>
    <property type="match status" value="1"/>
</dbReference>
<evidence type="ECO:0000259" key="1">
    <source>
        <dbReference type="PROSITE" id="PS51352"/>
    </source>
</evidence>
<sequence>MGANISTSQEAYRYRVIACHSSTEWRIHFENSKVTTKLIVIDFSASWCAPCRYMEPIINQFASDCKNVDFFKIDVEELNDVAQEFGVQATPTFVLMKQGKVVDKIVGAQKDELKDKIENHK</sequence>
<protein>
    <recommendedName>
        <fullName evidence="1">Thioredoxin domain-containing protein</fullName>
    </recommendedName>
</protein>
<dbReference type="InterPro" id="IPR013766">
    <property type="entry name" value="Thioredoxin_domain"/>
</dbReference>
<dbReference type="InterPro" id="IPR017937">
    <property type="entry name" value="Thioredoxin_CS"/>
</dbReference>
<dbReference type="PROSITE" id="PS00194">
    <property type="entry name" value="THIOREDOXIN_1"/>
    <property type="match status" value="1"/>
</dbReference>
<gene>
    <name evidence="2" type="ORF">ACH5RR_035767</name>
</gene>
<reference evidence="2 3" key="1">
    <citation type="submission" date="2024-11" db="EMBL/GenBank/DDBJ databases">
        <title>A near-complete genome assembly of Cinchona calisaya.</title>
        <authorList>
            <person name="Lian D.C."/>
            <person name="Zhao X.W."/>
            <person name="Wei L."/>
        </authorList>
    </citation>
    <scope>NUCLEOTIDE SEQUENCE [LARGE SCALE GENOMIC DNA]</scope>
    <source>
        <tissue evidence="2">Nenye</tissue>
    </source>
</reference>